<name>A0A9N9CZJ4_9GLOM</name>
<dbReference type="Gene3D" id="1.10.1520.10">
    <property type="entry name" value="Ribonuclease III domain"/>
    <property type="match status" value="1"/>
</dbReference>
<evidence type="ECO:0000313" key="3">
    <source>
        <dbReference type="Proteomes" id="UP000789831"/>
    </source>
</evidence>
<protein>
    <submittedName>
        <fullName evidence="2">13477_t:CDS:1</fullName>
    </submittedName>
</protein>
<dbReference type="GO" id="GO:0006396">
    <property type="term" value="P:RNA processing"/>
    <property type="evidence" value="ECO:0007669"/>
    <property type="project" value="InterPro"/>
</dbReference>
<dbReference type="InterPro" id="IPR036389">
    <property type="entry name" value="RNase_III_sf"/>
</dbReference>
<reference evidence="2" key="1">
    <citation type="submission" date="2021-06" db="EMBL/GenBank/DDBJ databases">
        <authorList>
            <person name="Kallberg Y."/>
            <person name="Tangrot J."/>
            <person name="Rosling A."/>
        </authorList>
    </citation>
    <scope>NUCLEOTIDE SEQUENCE</scope>
    <source>
        <strain evidence="2">MT106</strain>
    </source>
</reference>
<dbReference type="SUPFAM" id="SSF69065">
    <property type="entry name" value="RNase III domain-like"/>
    <property type="match status" value="1"/>
</dbReference>
<gene>
    <name evidence="2" type="ORF">AGERDE_LOCUS9888</name>
</gene>
<dbReference type="InterPro" id="IPR000999">
    <property type="entry name" value="RNase_III_dom"/>
</dbReference>
<proteinExistence type="predicted"/>
<dbReference type="EMBL" id="CAJVPL010002682">
    <property type="protein sequence ID" value="CAG8617221.1"/>
    <property type="molecule type" value="Genomic_DNA"/>
</dbReference>
<dbReference type="SMART" id="SM00535">
    <property type="entry name" value="RIBOc"/>
    <property type="match status" value="1"/>
</dbReference>
<evidence type="ECO:0000313" key="2">
    <source>
        <dbReference type="EMBL" id="CAG8617221.1"/>
    </source>
</evidence>
<dbReference type="OrthoDB" id="2392202at2759"/>
<feature type="non-terminal residue" evidence="2">
    <location>
        <position position="1"/>
    </location>
</feature>
<evidence type="ECO:0000259" key="1">
    <source>
        <dbReference type="PROSITE" id="PS50142"/>
    </source>
</evidence>
<keyword evidence="3" id="KW-1185">Reference proteome</keyword>
<dbReference type="Pfam" id="PF14622">
    <property type="entry name" value="Ribonucleas_3_3"/>
    <property type="match status" value="1"/>
</dbReference>
<dbReference type="CDD" id="cd00593">
    <property type="entry name" value="RIBOc"/>
    <property type="match status" value="1"/>
</dbReference>
<comment type="caution">
    <text evidence="2">The sequence shown here is derived from an EMBL/GenBank/DDBJ whole genome shotgun (WGS) entry which is preliminary data.</text>
</comment>
<dbReference type="GO" id="GO:0004525">
    <property type="term" value="F:ribonuclease III activity"/>
    <property type="evidence" value="ECO:0007669"/>
    <property type="project" value="InterPro"/>
</dbReference>
<sequence>IDQYSMETTTEVPVHYRYNGQLYCPAVGHAVVELKINHNEGQYEGQFTGFNVVENNATSELTNDRNSIFSPFSSHDSPQQISPNSKTRAFLEEFNMLISRNMNNDLALSSDVLQSFSNFQRTYESLKGQKNDRIEIIEISDDEDELQGPVAAQYNREHSMHLRSMTLIRPKVVIKNIMPLPGVKIDHYPTLPKFKNLHLKKAALTHHTVNSTVGCNYERLEHLGDRVLQHVANQMAFDRAEKHPVLCKFEEQIMKKIEVAINFFVNNKTLAVVGHILDVKTYAIKEAGGPKRFTTKDTADYVEALIGALYEDNYRDFDPIREWYEPITGSLLDRILYATAFGGPDEWDVFNWASDMYSHLNKRFIRPAQ</sequence>
<dbReference type="AlphaFoldDB" id="A0A9N9CZJ4"/>
<dbReference type="PROSITE" id="PS50142">
    <property type="entry name" value="RNASE_3_2"/>
    <property type="match status" value="1"/>
</dbReference>
<organism evidence="2 3">
    <name type="scientific">Ambispora gerdemannii</name>
    <dbReference type="NCBI Taxonomy" id="144530"/>
    <lineage>
        <taxon>Eukaryota</taxon>
        <taxon>Fungi</taxon>
        <taxon>Fungi incertae sedis</taxon>
        <taxon>Mucoromycota</taxon>
        <taxon>Glomeromycotina</taxon>
        <taxon>Glomeromycetes</taxon>
        <taxon>Archaeosporales</taxon>
        <taxon>Ambisporaceae</taxon>
        <taxon>Ambispora</taxon>
    </lineage>
</organism>
<dbReference type="Proteomes" id="UP000789831">
    <property type="component" value="Unassembled WGS sequence"/>
</dbReference>
<feature type="domain" description="RNase III" evidence="1">
    <location>
        <begin position="174"/>
        <end position="314"/>
    </location>
</feature>
<accession>A0A9N9CZJ4</accession>